<keyword evidence="2" id="KW-1133">Transmembrane helix</keyword>
<dbReference type="Gene3D" id="3.30.70.270">
    <property type="match status" value="1"/>
</dbReference>
<name>A0A2N1J0C3_9BACT</name>
<dbReference type="Gene3D" id="3.30.450.20">
    <property type="entry name" value="PAS domain"/>
    <property type="match status" value="2"/>
</dbReference>
<dbReference type="PANTHER" id="PTHR45138:SF6">
    <property type="entry name" value="DIGUANYLATE CYCLASE DGCN"/>
    <property type="match status" value="1"/>
</dbReference>
<gene>
    <name evidence="4" type="ORF">CP960_11905</name>
</gene>
<dbReference type="EC" id="2.7.7.65" evidence="1"/>
<dbReference type="SMART" id="SM00267">
    <property type="entry name" value="GGDEF"/>
    <property type="match status" value="1"/>
</dbReference>
<dbReference type="InterPro" id="IPR043128">
    <property type="entry name" value="Rev_trsase/Diguanyl_cyclase"/>
</dbReference>
<dbReference type="Pfam" id="PF22673">
    <property type="entry name" value="MCP-like_PDC_1"/>
    <property type="match status" value="1"/>
</dbReference>
<keyword evidence="5" id="KW-1185">Reference proteome</keyword>
<accession>A0A2N1J0C3</accession>
<dbReference type="PROSITE" id="PS50887">
    <property type="entry name" value="GGDEF"/>
    <property type="match status" value="1"/>
</dbReference>
<feature type="domain" description="GGDEF" evidence="3">
    <location>
        <begin position="498"/>
        <end position="623"/>
    </location>
</feature>
<feature type="transmembrane region" description="Helical" evidence="2">
    <location>
        <begin position="376"/>
        <end position="396"/>
    </location>
</feature>
<evidence type="ECO:0000256" key="1">
    <source>
        <dbReference type="ARBA" id="ARBA00012528"/>
    </source>
</evidence>
<dbReference type="InterPro" id="IPR029151">
    <property type="entry name" value="Sensor-like_sf"/>
</dbReference>
<dbReference type="InterPro" id="IPR000160">
    <property type="entry name" value="GGDEF_dom"/>
</dbReference>
<dbReference type="CDD" id="cd01949">
    <property type="entry name" value="GGDEF"/>
    <property type="match status" value="1"/>
</dbReference>
<dbReference type="GO" id="GO:0005886">
    <property type="term" value="C:plasma membrane"/>
    <property type="evidence" value="ECO:0007669"/>
    <property type="project" value="TreeGrafter"/>
</dbReference>
<dbReference type="GO" id="GO:1902201">
    <property type="term" value="P:negative regulation of bacterial-type flagellum-dependent cell motility"/>
    <property type="evidence" value="ECO:0007669"/>
    <property type="project" value="TreeGrafter"/>
</dbReference>
<dbReference type="GO" id="GO:0043709">
    <property type="term" value="P:cell adhesion involved in single-species biofilm formation"/>
    <property type="evidence" value="ECO:0007669"/>
    <property type="project" value="TreeGrafter"/>
</dbReference>
<dbReference type="GO" id="GO:0052621">
    <property type="term" value="F:diguanylate cyclase activity"/>
    <property type="evidence" value="ECO:0007669"/>
    <property type="project" value="UniProtKB-EC"/>
</dbReference>
<organism evidence="4 5">
    <name type="scientific">Malaciobacter halophilus</name>
    <dbReference type="NCBI Taxonomy" id="197482"/>
    <lineage>
        <taxon>Bacteria</taxon>
        <taxon>Pseudomonadati</taxon>
        <taxon>Campylobacterota</taxon>
        <taxon>Epsilonproteobacteria</taxon>
        <taxon>Campylobacterales</taxon>
        <taxon>Arcobacteraceae</taxon>
        <taxon>Malaciobacter</taxon>
    </lineage>
</organism>
<dbReference type="SUPFAM" id="SSF55073">
    <property type="entry name" value="Nucleotide cyclase"/>
    <property type="match status" value="1"/>
</dbReference>
<evidence type="ECO:0000313" key="5">
    <source>
        <dbReference type="Proteomes" id="UP000233248"/>
    </source>
</evidence>
<comment type="caution">
    <text evidence="4">The sequence shown here is derived from an EMBL/GenBank/DDBJ whole genome shotgun (WGS) entry which is preliminary data.</text>
</comment>
<dbReference type="OrthoDB" id="9804955at2"/>
<dbReference type="NCBIfam" id="TIGR00254">
    <property type="entry name" value="GGDEF"/>
    <property type="match status" value="1"/>
</dbReference>
<dbReference type="PANTHER" id="PTHR45138">
    <property type="entry name" value="REGULATORY COMPONENTS OF SENSORY TRANSDUCTION SYSTEM"/>
    <property type="match status" value="1"/>
</dbReference>
<dbReference type="CDD" id="cd12913">
    <property type="entry name" value="PDC1_MCP_like"/>
    <property type="match status" value="1"/>
</dbReference>
<evidence type="ECO:0000259" key="3">
    <source>
        <dbReference type="PROSITE" id="PS50887"/>
    </source>
</evidence>
<dbReference type="SUPFAM" id="SSF103190">
    <property type="entry name" value="Sensory domain-like"/>
    <property type="match status" value="1"/>
</dbReference>
<dbReference type="KEGG" id="ahs:AHALO_1121"/>
<dbReference type="InterPro" id="IPR050469">
    <property type="entry name" value="Diguanylate_Cyclase"/>
</dbReference>
<feature type="transmembrane region" description="Helical" evidence="2">
    <location>
        <begin position="14"/>
        <end position="34"/>
    </location>
</feature>
<dbReference type="Proteomes" id="UP000233248">
    <property type="component" value="Unassembled WGS sequence"/>
</dbReference>
<protein>
    <recommendedName>
        <fullName evidence="1">diguanylate cyclase</fullName>
        <ecNumber evidence="1">2.7.7.65</ecNumber>
    </recommendedName>
</protein>
<dbReference type="Pfam" id="PF00990">
    <property type="entry name" value="GGDEF"/>
    <property type="match status" value="1"/>
</dbReference>
<evidence type="ECO:0000313" key="4">
    <source>
        <dbReference type="EMBL" id="PKI79954.1"/>
    </source>
</evidence>
<evidence type="ECO:0000256" key="2">
    <source>
        <dbReference type="SAM" id="Phobius"/>
    </source>
</evidence>
<keyword evidence="2" id="KW-0812">Transmembrane</keyword>
<dbReference type="InterPro" id="IPR029787">
    <property type="entry name" value="Nucleotide_cyclase"/>
</dbReference>
<reference evidence="4 5" key="1">
    <citation type="submission" date="2017-09" db="EMBL/GenBank/DDBJ databases">
        <title>Genomics of the genus Arcobacter.</title>
        <authorList>
            <person name="Perez-Cataluna A."/>
            <person name="Figueras M.J."/>
            <person name="Salas-Masso N."/>
        </authorList>
    </citation>
    <scope>NUCLEOTIDE SEQUENCE [LARGE SCALE GENOMIC DNA]</scope>
    <source>
        <strain evidence="4 5">DSM 18005</strain>
    </source>
</reference>
<keyword evidence="2" id="KW-0472">Membrane</keyword>
<dbReference type="RefSeq" id="WP_101185708.1">
    <property type="nucleotide sequence ID" value="NZ_CP031218.1"/>
</dbReference>
<sequence>MKKIILKKLLFKNYLKTSLVSIVFVSSLLIFVYYNINNKMIENSTEFLLKDVKQNTTKLVQKEIATLRAKLHEISHISKILKAEHEYFFKNIDNINTNNIEFKYASNGIYYKTKNSGSSVFVSSKQKITPKLKQKLIKTETFDVTFKTIVEQNPSVVAVYFNSYDNFNRYYPFIKDVYKKFPNDFEIKNYNFYTQALIQNNPNKDVVFTDVYLDPAGQGWLLSCIVPIYNNDFLEGVTGIDISLDMFIKNFFKLDLPYDADSFIVDKSGTILVMNEGIEKILNIKELNKYKSNYEKIDTTVLKPVEFNIYKNEQLKDSFKKLLSSNSDVKKIVINNKQYLAFINSIGVSDWKSISLISVDKVLSKVTTLEKKYKNLGILLIFAIIFFYSLFLIFLYKKSKEFVQSINTPLKNMVRFTQKLVTNKPIDYVPFSGIYEIDKLAKNFNNLSLELTQRTQKLVQTEALKIANEKLANTDALTGVYNRRFLDGFSKEFDCKPTTLSAILFDIDNFKDINDTYGHNIGDKVILKLIEIIDDNVRQSDCIIRLGGDEFLLLLKDTNEKNAKMIAQKIVQKVEENSKIDNTDLNFSISYGTCEYGNKVKTINELIIQADKSMYGDKKQKSS</sequence>
<dbReference type="EMBL" id="NXIF01000049">
    <property type="protein sequence ID" value="PKI79954.1"/>
    <property type="molecule type" value="Genomic_DNA"/>
</dbReference>
<dbReference type="AlphaFoldDB" id="A0A2N1J0C3"/>
<proteinExistence type="predicted"/>